<dbReference type="Gene3D" id="2.40.70.10">
    <property type="entry name" value="Acid Proteases"/>
    <property type="match status" value="1"/>
</dbReference>
<dbReference type="EMBL" id="VRLW01000006">
    <property type="protein sequence ID" value="KAA1257022.1"/>
    <property type="molecule type" value="Genomic_DNA"/>
</dbReference>
<dbReference type="Proteomes" id="UP000322699">
    <property type="component" value="Unassembled WGS sequence"/>
</dbReference>
<dbReference type="InterPro" id="IPR021109">
    <property type="entry name" value="Peptidase_aspartic_dom_sf"/>
</dbReference>
<evidence type="ECO:0000313" key="1">
    <source>
        <dbReference type="EMBL" id="KAA1257022.1"/>
    </source>
</evidence>
<keyword evidence="2" id="KW-1185">Reference proteome</keyword>
<dbReference type="AlphaFoldDB" id="A0A5B1C9R9"/>
<protein>
    <recommendedName>
        <fullName evidence="3">Retroviral aspartyl protease</fullName>
    </recommendedName>
</protein>
<accession>A0A5B1C9R9</accession>
<evidence type="ECO:0000313" key="2">
    <source>
        <dbReference type="Proteomes" id="UP000322699"/>
    </source>
</evidence>
<comment type="caution">
    <text evidence="1">The sequence shown here is derived from an EMBL/GenBank/DDBJ whole genome shotgun (WGS) entry which is preliminary data.</text>
</comment>
<name>A0A5B1C9R9_9BACT</name>
<organism evidence="1 2">
    <name type="scientific">Rubripirellula obstinata</name>
    <dbReference type="NCBI Taxonomy" id="406547"/>
    <lineage>
        <taxon>Bacteria</taxon>
        <taxon>Pseudomonadati</taxon>
        <taxon>Planctomycetota</taxon>
        <taxon>Planctomycetia</taxon>
        <taxon>Pirellulales</taxon>
        <taxon>Pirellulaceae</taxon>
        <taxon>Rubripirellula</taxon>
    </lineage>
</organism>
<proteinExistence type="predicted"/>
<reference evidence="1 2" key="1">
    <citation type="submission" date="2019-08" db="EMBL/GenBank/DDBJ databases">
        <title>Deep-cultivation of Planctomycetes and their phenomic and genomic characterization uncovers novel biology.</title>
        <authorList>
            <person name="Wiegand S."/>
            <person name="Jogler M."/>
            <person name="Boedeker C."/>
            <person name="Pinto D."/>
            <person name="Vollmers J."/>
            <person name="Rivas-Marin E."/>
            <person name="Kohn T."/>
            <person name="Peeters S.H."/>
            <person name="Heuer A."/>
            <person name="Rast P."/>
            <person name="Oberbeckmann S."/>
            <person name="Bunk B."/>
            <person name="Jeske O."/>
            <person name="Meyerdierks A."/>
            <person name="Storesund J.E."/>
            <person name="Kallscheuer N."/>
            <person name="Luecker S."/>
            <person name="Lage O.M."/>
            <person name="Pohl T."/>
            <person name="Merkel B.J."/>
            <person name="Hornburger P."/>
            <person name="Mueller R.-W."/>
            <person name="Bruemmer F."/>
            <person name="Labrenz M."/>
            <person name="Spormann A.M."/>
            <person name="Op Den Camp H."/>
            <person name="Overmann J."/>
            <person name="Amann R."/>
            <person name="Jetten M.S.M."/>
            <person name="Mascher T."/>
            <person name="Medema M.H."/>
            <person name="Devos D.P."/>
            <person name="Kaster A.-K."/>
            <person name="Ovreas L."/>
            <person name="Rohde M."/>
            <person name="Galperin M.Y."/>
            <person name="Jogler C."/>
        </authorList>
    </citation>
    <scope>NUCLEOTIDE SEQUENCE [LARGE SCALE GENOMIC DNA]</scope>
    <source>
        <strain evidence="1 2">LF1</strain>
    </source>
</reference>
<evidence type="ECO:0008006" key="3">
    <source>
        <dbReference type="Google" id="ProtNLM"/>
    </source>
</evidence>
<gene>
    <name evidence="1" type="ORF">LF1_56600</name>
</gene>
<sequence>MTTQNFPYVDRDKAGKSALMPYLPVELSNDGNATEVLALVDSGSTLNVLSNEAGLALGLDWSRQLIPVRLAGNLSSAEAYGVVLHARVHGFDPVRLAFAWTANPNVPTILGQTNFFAEFDVAFFRSQSLFTVSKPNDGITNKSLTSRACEPMFKDSVQVARLFSLGICFVRVKMTT</sequence>